<keyword evidence="2" id="KW-1185">Reference proteome</keyword>
<evidence type="ECO:0000313" key="1">
    <source>
        <dbReference type="EMBL" id="KAI3792190.1"/>
    </source>
</evidence>
<gene>
    <name evidence="1" type="ORF">L2E82_06062</name>
</gene>
<dbReference type="Proteomes" id="UP001055811">
    <property type="component" value="Linkage Group LG01"/>
</dbReference>
<evidence type="ECO:0000313" key="2">
    <source>
        <dbReference type="Proteomes" id="UP001055811"/>
    </source>
</evidence>
<comment type="caution">
    <text evidence="1">The sequence shown here is derived from an EMBL/GenBank/DDBJ whole genome shotgun (WGS) entry which is preliminary data.</text>
</comment>
<dbReference type="EMBL" id="CM042009">
    <property type="protein sequence ID" value="KAI3792190.1"/>
    <property type="molecule type" value="Genomic_DNA"/>
</dbReference>
<name>A0ACB9HA72_CICIN</name>
<accession>A0ACB9HA72</accession>
<reference evidence="2" key="1">
    <citation type="journal article" date="2022" name="Mol. Ecol. Resour.">
        <title>The genomes of chicory, endive, great burdock and yacon provide insights into Asteraceae palaeo-polyploidization history and plant inulin production.</title>
        <authorList>
            <person name="Fan W."/>
            <person name="Wang S."/>
            <person name="Wang H."/>
            <person name="Wang A."/>
            <person name="Jiang F."/>
            <person name="Liu H."/>
            <person name="Zhao H."/>
            <person name="Xu D."/>
            <person name="Zhang Y."/>
        </authorList>
    </citation>
    <scope>NUCLEOTIDE SEQUENCE [LARGE SCALE GENOMIC DNA]</scope>
    <source>
        <strain evidence="2">cv. Punajuju</strain>
    </source>
</reference>
<protein>
    <submittedName>
        <fullName evidence="1">Uncharacterized protein</fullName>
    </submittedName>
</protein>
<proteinExistence type="predicted"/>
<reference evidence="1 2" key="2">
    <citation type="journal article" date="2022" name="Mol. Ecol. Resour.">
        <title>The genomes of chicory, endive, great burdock and yacon provide insights into Asteraceae paleo-polyploidization history and plant inulin production.</title>
        <authorList>
            <person name="Fan W."/>
            <person name="Wang S."/>
            <person name="Wang H."/>
            <person name="Wang A."/>
            <person name="Jiang F."/>
            <person name="Liu H."/>
            <person name="Zhao H."/>
            <person name="Xu D."/>
            <person name="Zhang Y."/>
        </authorList>
    </citation>
    <scope>NUCLEOTIDE SEQUENCE [LARGE SCALE GENOMIC DNA]</scope>
    <source>
        <strain evidence="2">cv. Punajuju</strain>
        <tissue evidence="1">Leaves</tissue>
    </source>
</reference>
<sequence length="150" mass="17187">MNIEDNHDDFQTPMLDSVFELKKDSELFVEPKDKVITSPTHVSPFNEAVNSHLSVFEPNQSQMAQAEKTENKLNLKDCSDTLKVLLSKDTPIKEKLRFVANDEKFEQNKGMGDFPQNHTSEMGHFQSRITRSQAKRYSFTSDSMAKKSMP</sequence>
<organism evidence="1 2">
    <name type="scientific">Cichorium intybus</name>
    <name type="common">Chicory</name>
    <dbReference type="NCBI Taxonomy" id="13427"/>
    <lineage>
        <taxon>Eukaryota</taxon>
        <taxon>Viridiplantae</taxon>
        <taxon>Streptophyta</taxon>
        <taxon>Embryophyta</taxon>
        <taxon>Tracheophyta</taxon>
        <taxon>Spermatophyta</taxon>
        <taxon>Magnoliopsida</taxon>
        <taxon>eudicotyledons</taxon>
        <taxon>Gunneridae</taxon>
        <taxon>Pentapetalae</taxon>
        <taxon>asterids</taxon>
        <taxon>campanulids</taxon>
        <taxon>Asterales</taxon>
        <taxon>Asteraceae</taxon>
        <taxon>Cichorioideae</taxon>
        <taxon>Cichorieae</taxon>
        <taxon>Cichoriinae</taxon>
        <taxon>Cichorium</taxon>
    </lineage>
</organism>